<proteinExistence type="predicted"/>
<gene>
    <name evidence="2" type="ORF">E4V82_09285</name>
</gene>
<dbReference type="AlphaFoldDB" id="A0A5N7J0P2"/>
<protein>
    <recommendedName>
        <fullName evidence="1">Bacterial toxin 8 domain-containing protein</fullName>
    </recommendedName>
</protein>
<evidence type="ECO:0000313" key="2">
    <source>
        <dbReference type="EMBL" id="MPQ62307.1"/>
    </source>
</evidence>
<reference evidence="2 3" key="1">
    <citation type="journal article" date="2019" name="Lett. Appl. Microbiol.">
        <title>A case of 'blown pack' spoilage of vacuum-packaged pork likely associated with Clostridium estertheticum in Canada.</title>
        <authorList>
            <person name="Zhang P."/>
            <person name="Ward P."/>
            <person name="McMullen L.M."/>
            <person name="Yang X."/>
        </authorList>
    </citation>
    <scope>NUCLEOTIDE SEQUENCE [LARGE SCALE GENOMIC DNA]</scope>
    <source>
        <strain evidence="2 3">MA19</strain>
    </source>
</reference>
<comment type="caution">
    <text evidence="2">The sequence shown here is derived from an EMBL/GenBank/DDBJ whole genome shotgun (WGS) entry which is preliminary data.</text>
</comment>
<evidence type="ECO:0000313" key="3">
    <source>
        <dbReference type="Proteomes" id="UP000342249"/>
    </source>
</evidence>
<dbReference type="RefSeq" id="WP_152752116.1">
    <property type="nucleotide sequence ID" value="NZ_SPSE01000025.1"/>
</dbReference>
<evidence type="ECO:0000259" key="1">
    <source>
        <dbReference type="Pfam" id="PF15545"/>
    </source>
</evidence>
<dbReference type="EMBL" id="SPSF01000023">
    <property type="protein sequence ID" value="MPQ62307.1"/>
    <property type="molecule type" value="Genomic_DNA"/>
</dbReference>
<sequence length="83" mass="9556">MASAYYNANGGKLKLQQNIKGRGGKQKRLREIVKDDKVSSAIRGEIKRDINEIRNRYGYEHSDLQIIENHRTQHKIDGYGKKG</sequence>
<dbReference type="Proteomes" id="UP000342249">
    <property type="component" value="Unassembled WGS sequence"/>
</dbReference>
<feature type="domain" description="Bacterial toxin 8" evidence="1">
    <location>
        <begin position="52"/>
        <end position="77"/>
    </location>
</feature>
<organism evidence="2 3">
    <name type="scientific">Clostridium estertheticum</name>
    <dbReference type="NCBI Taxonomy" id="238834"/>
    <lineage>
        <taxon>Bacteria</taxon>
        <taxon>Bacillati</taxon>
        <taxon>Bacillota</taxon>
        <taxon>Clostridia</taxon>
        <taxon>Eubacteriales</taxon>
        <taxon>Clostridiaceae</taxon>
        <taxon>Clostridium</taxon>
    </lineage>
</organism>
<dbReference type="Pfam" id="PF15545">
    <property type="entry name" value="Ntox8"/>
    <property type="match status" value="1"/>
</dbReference>
<dbReference type="InterPro" id="IPR029097">
    <property type="entry name" value="Ntox8"/>
</dbReference>
<accession>A0A5N7J0P2</accession>
<name>A0A5N7J0P2_9CLOT</name>